<protein>
    <submittedName>
        <fullName evidence="3">Uncharacterized protein LOC111102891</fullName>
    </submittedName>
</protein>
<dbReference type="InterPro" id="IPR028071">
    <property type="entry name" value="Macro-like_dom"/>
</dbReference>
<dbReference type="SUPFAM" id="SSF52949">
    <property type="entry name" value="Macro domain-like"/>
    <property type="match status" value="1"/>
</dbReference>
<reference evidence="3" key="1">
    <citation type="submission" date="2025-08" db="UniProtKB">
        <authorList>
            <consortium name="RefSeq"/>
        </authorList>
    </citation>
    <scope>IDENTIFICATION</scope>
    <source>
        <tissue evidence="3">Whole sample</tissue>
    </source>
</reference>
<proteinExistence type="predicted"/>
<name>A0A8B8ALQ2_CRAVI</name>
<accession>A0A8B8ALQ2</accession>
<dbReference type="CDD" id="cd02900">
    <property type="entry name" value="Macro_Appr_pase"/>
    <property type="match status" value="1"/>
</dbReference>
<dbReference type="RefSeq" id="XP_022291533.1">
    <property type="nucleotide sequence ID" value="XM_022435825.1"/>
</dbReference>
<evidence type="ECO:0000259" key="1">
    <source>
        <dbReference type="PROSITE" id="PS51154"/>
    </source>
</evidence>
<gene>
    <name evidence="3" type="primary">LOC111102891</name>
</gene>
<dbReference type="Pfam" id="PF14519">
    <property type="entry name" value="Macro_2"/>
    <property type="match status" value="1"/>
</dbReference>
<dbReference type="PROSITE" id="PS51154">
    <property type="entry name" value="MACRO"/>
    <property type="match status" value="1"/>
</dbReference>
<dbReference type="KEGG" id="cvn:111102891"/>
<dbReference type="GeneID" id="111102891"/>
<feature type="domain" description="Macro" evidence="1">
    <location>
        <begin position="37"/>
        <end position="257"/>
    </location>
</feature>
<dbReference type="OrthoDB" id="6082470at2759"/>
<dbReference type="InterPro" id="IPR002589">
    <property type="entry name" value="Macro_dom"/>
</dbReference>
<dbReference type="InterPro" id="IPR043472">
    <property type="entry name" value="Macro_dom-like"/>
</dbReference>
<dbReference type="Gene3D" id="3.40.220.10">
    <property type="entry name" value="Leucine Aminopeptidase, subunit E, domain 1"/>
    <property type="match status" value="1"/>
</dbReference>
<evidence type="ECO:0000313" key="2">
    <source>
        <dbReference type="Proteomes" id="UP000694844"/>
    </source>
</evidence>
<organism evidence="2 3">
    <name type="scientific">Crassostrea virginica</name>
    <name type="common">Eastern oyster</name>
    <dbReference type="NCBI Taxonomy" id="6565"/>
    <lineage>
        <taxon>Eukaryota</taxon>
        <taxon>Metazoa</taxon>
        <taxon>Spiralia</taxon>
        <taxon>Lophotrochozoa</taxon>
        <taxon>Mollusca</taxon>
        <taxon>Bivalvia</taxon>
        <taxon>Autobranchia</taxon>
        <taxon>Pteriomorphia</taxon>
        <taxon>Ostreida</taxon>
        <taxon>Ostreoidea</taxon>
        <taxon>Ostreidae</taxon>
        <taxon>Crassostrea</taxon>
    </lineage>
</organism>
<sequence length="257" mass="28566">MDNQAPIDMEDEVKVEDAAAESRVVYKLRDINQGMVHAWESVFPKSYKNVQVSCGDIFEGAPAADAIVSPANSFGFMLGGIDIVYSRHFGMQMQERLQKVIREEFDGEVLVGQAVIIPAYDDKTSPSLEELRGHNEGVPIKYLISVPTMRVPQCVDDTVNAHLAFRAVILAVRKHNMKNPEDQITSVLCPGLGTAAGKMEHTKCAQQMCLAYATHELRLPEHQFRVCPDILWSMSKDQSQMIEGTMNKDDSRGLVLG</sequence>
<evidence type="ECO:0000313" key="3">
    <source>
        <dbReference type="RefSeq" id="XP_022291533.1"/>
    </source>
</evidence>
<dbReference type="SMART" id="SM00506">
    <property type="entry name" value="A1pp"/>
    <property type="match status" value="1"/>
</dbReference>
<keyword evidence="2" id="KW-1185">Reference proteome</keyword>
<dbReference type="AlphaFoldDB" id="A0A8B8ALQ2"/>
<dbReference type="Proteomes" id="UP000694844">
    <property type="component" value="Chromosome 7"/>
</dbReference>